<dbReference type="InterPro" id="IPR036410">
    <property type="entry name" value="HSP_DnaJ_Cys-rich_dom_sf"/>
</dbReference>
<dbReference type="EMBL" id="BAABFL010000474">
    <property type="protein sequence ID" value="GAA4652375.1"/>
    <property type="molecule type" value="Genomic_DNA"/>
</dbReference>
<dbReference type="Gene3D" id="6.20.20.10">
    <property type="match status" value="1"/>
</dbReference>
<dbReference type="Proteomes" id="UP001500604">
    <property type="component" value="Unassembled WGS sequence"/>
</dbReference>
<evidence type="ECO:0000313" key="2">
    <source>
        <dbReference type="Proteomes" id="UP001500604"/>
    </source>
</evidence>
<proteinExistence type="predicted"/>
<gene>
    <name evidence="1" type="ORF">GCM10023116_46590</name>
</gene>
<name>A0ABP8VAV4_9GAMM</name>
<organism evidence="1 2">
    <name type="scientific">Kistimonas scapharcae</name>
    <dbReference type="NCBI Taxonomy" id="1036133"/>
    <lineage>
        <taxon>Bacteria</taxon>
        <taxon>Pseudomonadati</taxon>
        <taxon>Pseudomonadota</taxon>
        <taxon>Gammaproteobacteria</taxon>
        <taxon>Oceanospirillales</taxon>
        <taxon>Endozoicomonadaceae</taxon>
        <taxon>Kistimonas</taxon>
    </lineage>
</organism>
<accession>A0ABP8VAV4</accession>
<dbReference type="SUPFAM" id="SSF57938">
    <property type="entry name" value="DnaJ/Hsp40 cysteine-rich domain"/>
    <property type="match status" value="1"/>
</dbReference>
<reference evidence="2" key="1">
    <citation type="journal article" date="2019" name="Int. J. Syst. Evol. Microbiol.">
        <title>The Global Catalogue of Microorganisms (GCM) 10K type strain sequencing project: providing services to taxonomists for standard genome sequencing and annotation.</title>
        <authorList>
            <consortium name="The Broad Institute Genomics Platform"/>
            <consortium name="The Broad Institute Genome Sequencing Center for Infectious Disease"/>
            <person name="Wu L."/>
            <person name="Ma J."/>
        </authorList>
    </citation>
    <scope>NUCLEOTIDE SEQUENCE [LARGE SCALE GENOMIC DNA]</scope>
    <source>
        <strain evidence="2">JCM 17805</strain>
    </source>
</reference>
<comment type="caution">
    <text evidence="1">The sequence shown here is derived from an EMBL/GenBank/DDBJ whole genome shotgun (WGS) entry which is preliminary data.</text>
</comment>
<sequence>MRAEQALAKLKVKTVRFDTGVGGIADLTPEDIAAGLAGCEPGPYYLGLYKYSGDRSVLDVLERYVFAAIGNLALEKKVITEERFRLMAVYLECWHKGKASPLNDKQRNLCSTLHQLARLLVDEIHRENRCRTCKGTGLYQYRPCRGCNGSGRKEHSAREQAKFVNLHVESWLEKWQPFYTKCLPLLYGWEQIVLGHLQRKLYDRKEQELANALYGQREQTATGTSG</sequence>
<protein>
    <submittedName>
        <fullName evidence="1">Uncharacterized protein</fullName>
    </submittedName>
</protein>
<evidence type="ECO:0000313" key="1">
    <source>
        <dbReference type="EMBL" id="GAA4652375.1"/>
    </source>
</evidence>
<keyword evidence="2" id="KW-1185">Reference proteome</keyword>
<dbReference type="RefSeq" id="WP_345198924.1">
    <property type="nucleotide sequence ID" value="NZ_BAABFL010000474.1"/>
</dbReference>